<dbReference type="PANTHER" id="PTHR10073:SF12">
    <property type="entry name" value="DNA MISMATCH REPAIR PROTEIN MLH1"/>
    <property type="match status" value="1"/>
</dbReference>
<evidence type="ECO:0000313" key="9">
    <source>
        <dbReference type="EMBL" id="SFK21020.1"/>
    </source>
</evidence>
<dbReference type="InterPro" id="IPR020568">
    <property type="entry name" value="Ribosomal_Su5_D2-typ_SF"/>
</dbReference>
<dbReference type="GO" id="GO:0140664">
    <property type="term" value="F:ATP-dependent DNA damage sensor activity"/>
    <property type="evidence" value="ECO:0007669"/>
    <property type="project" value="InterPro"/>
</dbReference>
<dbReference type="InterPro" id="IPR038973">
    <property type="entry name" value="MutL/Mlh/Pms-like"/>
</dbReference>
<dbReference type="STRING" id="52560.SAMN04488082_1174"/>
<dbReference type="GO" id="GO:0030983">
    <property type="term" value="F:mismatched DNA binding"/>
    <property type="evidence" value="ECO:0007669"/>
    <property type="project" value="InterPro"/>
</dbReference>
<dbReference type="HAMAP" id="MF_00149">
    <property type="entry name" value="DNA_mis_repair"/>
    <property type="match status" value="1"/>
</dbReference>
<dbReference type="AlphaFoldDB" id="A0A1I3XNA3"/>
<dbReference type="InterPro" id="IPR013507">
    <property type="entry name" value="DNA_mismatch_S5_2-like"/>
</dbReference>
<dbReference type="Gene3D" id="3.30.1540.20">
    <property type="entry name" value="MutL, C-terminal domain, dimerisation subdomain"/>
    <property type="match status" value="1"/>
</dbReference>
<dbReference type="InterPro" id="IPR037198">
    <property type="entry name" value="MutL_C_sf"/>
</dbReference>
<dbReference type="Gene3D" id="3.30.1370.100">
    <property type="entry name" value="MutL, C-terminal domain, regulatory subdomain"/>
    <property type="match status" value="1"/>
</dbReference>
<dbReference type="Pfam" id="PF13589">
    <property type="entry name" value="HATPase_c_3"/>
    <property type="match status" value="1"/>
</dbReference>
<sequence length="610" mass="67690">MHPEKQIHLLPPELQNQIAAGEVVERPSSVLKELVENSLDAGATRIRIQIRDGGQSSIKVSDNGFGIPEDQLELAVTRHATSKLENLQDLQDIKSFGFRGEALPSIASVSRFRIASARQDGDGGVLEVLHGRIVRQDKTAMPQGTEIEVSDLFSNVPARLKFLKKPGTETRKCAELVARIALANPHVDFEFLNAERSVHRFLAGQEVTQRLAAIWPREVVESMHAVSHEDEPLSIHGLVGDPAMAQARPDRILIYVNGRPVQDKTILSAIREAYRGRILGKEYPQAVIFLRIPPDEVDVNVHPAKTEVRFQDDGSIFRIVRRAVLLTLERNSHQTQTFDHSQPLSVSQVHTALPVMEPRFSAPIQTQTETGSALPLYDQQWPQKFASSAAAQKLFETPDGAFPEADHPNGSAPAFQPASNTESNPKAPAPSEVRYLGQFAQTYLILAARNEITLIDQHAAHERVLFNMLRAQGTRGDKRPLLLPLEISLHPAQAVLAQEIWTKLDELGFSLELAPGRLMLHSIPALLTPSKAKEFLQDILTEKATSMEDLWAIMACKAAIKAGDTLTPDEAMALVESWQKLPEKNYCPHGRPVALRWGVSDLEKLFKRRS</sequence>
<evidence type="ECO:0000256" key="3">
    <source>
        <dbReference type="ARBA" id="ARBA00022763"/>
    </source>
</evidence>
<reference evidence="10" key="1">
    <citation type="submission" date="2016-10" db="EMBL/GenBank/DDBJ databases">
        <authorList>
            <person name="Varghese N."/>
            <person name="Submissions S."/>
        </authorList>
    </citation>
    <scope>NUCLEOTIDE SEQUENCE [LARGE SCALE GENOMIC DNA]</scope>
    <source>
        <strain evidence="10">DSM 5918</strain>
    </source>
</reference>
<keyword evidence="3 5" id="KW-0227">DNA damage</keyword>
<dbReference type="GO" id="GO:0005524">
    <property type="term" value="F:ATP binding"/>
    <property type="evidence" value="ECO:0007669"/>
    <property type="project" value="InterPro"/>
</dbReference>
<evidence type="ECO:0000256" key="4">
    <source>
        <dbReference type="ARBA" id="ARBA00023204"/>
    </source>
</evidence>
<comment type="function">
    <text evidence="5">This protein is involved in the repair of mismatches in DNA. It is required for dam-dependent methyl-directed DNA mismatch repair. May act as a 'molecular matchmaker', a protein that promotes the formation of a stable complex between two or more DNA-binding proteins in an ATP-dependent manner without itself being part of a final effector complex.</text>
</comment>
<proteinExistence type="inferred from homology"/>
<evidence type="ECO:0000313" key="10">
    <source>
        <dbReference type="Proteomes" id="UP000198635"/>
    </source>
</evidence>
<name>A0A1I3XNA3_9BACT</name>
<dbReference type="GO" id="GO:0006298">
    <property type="term" value="P:mismatch repair"/>
    <property type="evidence" value="ECO:0007669"/>
    <property type="project" value="UniProtKB-UniRule"/>
</dbReference>
<dbReference type="InterPro" id="IPR002099">
    <property type="entry name" value="MutL/Mlh/PMS"/>
</dbReference>
<dbReference type="InterPro" id="IPR042120">
    <property type="entry name" value="MutL_C_dimsub"/>
</dbReference>
<dbReference type="SUPFAM" id="SSF118116">
    <property type="entry name" value="DNA mismatch repair protein MutL"/>
    <property type="match status" value="1"/>
</dbReference>
<feature type="domain" description="MutL C-terminal dimerisation" evidence="7">
    <location>
        <begin position="435"/>
        <end position="566"/>
    </location>
</feature>
<feature type="region of interest" description="Disordered" evidence="6">
    <location>
        <begin position="399"/>
        <end position="430"/>
    </location>
</feature>
<dbReference type="InterPro" id="IPR020667">
    <property type="entry name" value="DNA_mismatch_repair_MutL"/>
</dbReference>
<dbReference type="SMART" id="SM00853">
    <property type="entry name" value="MutL_C"/>
    <property type="match status" value="1"/>
</dbReference>
<dbReference type="GO" id="GO:0032300">
    <property type="term" value="C:mismatch repair complex"/>
    <property type="evidence" value="ECO:0007669"/>
    <property type="project" value="InterPro"/>
</dbReference>
<dbReference type="InterPro" id="IPR014790">
    <property type="entry name" value="MutL_C"/>
</dbReference>
<dbReference type="SMART" id="SM01340">
    <property type="entry name" value="DNA_mis_repair"/>
    <property type="match status" value="1"/>
</dbReference>
<dbReference type="InterPro" id="IPR036890">
    <property type="entry name" value="HATPase_C_sf"/>
</dbReference>
<dbReference type="GO" id="GO:0016887">
    <property type="term" value="F:ATP hydrolysis activity"/>
    <property type="evidence" value="ECO:0007669"/>
    <property type="project" value="InterPro"/>
</dbReference>
<dbReference type="PANTHER" id="PTHR10073">
    <property type="entry name" value="DNA MISMATCH REPAIR PROTEIN MLH, PMS, MUTL"/>
    <property type="match status" value="1"/>
</dbReference>
<dbReference type="RefSeq" id="WP_092377231.1">
    <property type="nucleotide sequence ID" value="NZ_FORX01000017.1"/>
</dbReference>
<dbReference type="CDD" id="cd00782">
    <property type="entry name" value="MutL_Trans"/>
    <property type="match status" value="1"/>
</dbReference>
<protein>
    <recommendedName>
        <fullName evidence="2 5">DNA mismatch repair protein MutL</fullName>
    </recommendedName>
</protein>
<accession>A0A1I3XNA3</accession>
<evidence type="ECO:0000259" key="7">
    <source>
        <dbReference type="SMART" id="SM00853"/>
    </source>
</evidence>
<evidence type="ECO:0000256" key="2">
    <source>
        <dbReference type="ARBA" id="ARBA00021975"/>
    </source>
</evidence>
<dbReference type="Pfam" id="PF01119">
    <property type="entry name" value="DNA_mis_repair"/>
    <property type="match status" value="1"/>
</dbReference>
<dbReference type="FunFam" id="3.30.565.10:FF:000003">
    <property type="entry name" value="DNA mismatch repair endonuclease MutL"/>
    <property type="match status" value="1"/>
</dbReference>
<evidence type="ECO:0000256" key="5">
    <source>
        <dbReference type="HAMAP-Rule" id="MF_00149"/>
    </source>
</evidence>
<dbReference type="EMBL" id="FORX01000017">
    <property type="protein sequence ID" value="SFK21020.1"/>
    <property type="molecule type" value="Genomic_DNA"/>
</dbReference>
<dbReference type="Proteomes" id="UP000198635">
    <property type="component" value="Unassembled WGS sequence"/>
</dbReference>
<evidence type="ECO:0000259" key="8">
    <source>
        <dbReference type="SMART" id="SM01340"/>
    </source>
</evidence>
<comment type="similarity">
    <text evidence="1 5">Belongs to the DNA mismatch repair MutL/HexB family.</text>
</comment>
<dbReference type="OrthoDB" id="9763467at2"/>
<dbReference type="PROSITE" id="PS00058">
    <property type="entry name" value="DNA_MISMATCH_REPAIR_1"/>
    <property type="match status" value="1"/>
</dbReference>
<dbReference type="Pfam" id="PF08676">
    <property type="entry name" value="MutL_C"/>
    <property type="match status" value="1"/>
</dbReference>
<gene>
    <name evidence="5" type="primary">mutL</name>
    <name evidence="9" type="ORF">SAMN04488082_1174</name>
</gene>
<dbReference type="SUPFAM" id="SSF55874">
    <property type="entry name" value="ATPase domain of HSP90 chaperone/DNA topoisomerase II/histidine kinase"/>
    <property type="match status" value="1"/>
</dbReference>
<dbReference type="CDD" id="cd16926">
    <property type="entry name" value="HATPase_MutL-MLH-PMS-like"/>
    <property type="match status" value="1"/>
</dbReference>
<dbReference type="NCBIfam" id="TIGR00585">
    <property type="entry name" value="mutl"/>
    <property type="match status" value="1"/>
</dbReference>
<dbReference type="InterPro" id="IPR014721">
    <property type="entry name" value="Ribsml_uS5_D2-typ_fold_subgr"/>
</dbReference>
<dbReference type="InterPro" id="IPR014762">
    <property type="entry name" value="DNA_mismatch_repair_CS"/>
</dbReference>
<feature type="domain" description="DNA mismatch repair protein S5" evidence="8">
    <location>
        <begin position="211"/>
        <end position="329"/>
    </location>
</feature>
<evidence type="ECO:0000256" key="6">
    <source>
        <dbReference type="SAM" id="MobiDB-lite"/>
    </source>
</evidence>
<dbReference type="Gene3D" id="3.30.230.10">
    <property type="match status" value="1"/>
</dbReference>
<keyword evidence="10" id="KW-1185">Reference proteome</keyword>
<dbReference type="Gene3D" id="3.30.565.10">
    <property type="entry name" value="Histidine kinase-like ATPase, C-terminal domain"/>
    <property type="match status" value="1"/>
</dbReference>
<keyword evidence="4 5" id="KW-0234">DNA repair</keyword>
<organism evidence="9 10">
    <name type="scientific">Desulfomicrobium apsheronum</name>
    <dbReference type="NCBI Taxonomy" id="52560"/>
    <lineage>
        <taxon>Bacteria</taxon>
        <taxon>Pseudomonadati</taxon>
        <taxon>Thermodesulfobacteriota</taxon>
        <taxon>Desulfovibrionia</taxon>
        <taxon>Desulfovibrionales</taxon>
        <taxon>Desulfomicrobiaceae</taxon>
        <taxon>Desulfomicrobium</taxon>
    </lineage>
</organism>
<dbReference type="SUPFAM" id="SSF54211">
    <property type="entry name" value="Ribosomal protein S5 domain 2-like"/>
    <property type="match status" value="1"/>
</dbReference>
<dbReference type="InterPro" id="IPR042121">
    <property type="entry name" value="MutL_C_regsub"/>
</dbReference>
<evidence type="ECO:0000256" key="1">
    <source>
        <dbReference type="ARBA" id="ARBA00006082"/>
    </source>
</evidence>